<dbReference type="KEGG" id="bacg:D2962_16510"/>
<gene>
    <name evidence="1" type="ORF">D2962_16510</name>
</gene>
<evidence type="ECO:0000313" key="1">
    <source>
        <dbReference type="EMBL" id="AYO31984.1"/>
    </source>
</evidence>
<dbReference type="Proteomes" id="UP000280960">
    <property type="component" value="Chromosome"/>
</dbReference>
<evidence type="ECO:0000313" key="2">
    <source>
        <dbReference type="Proteomes" id="UP000280960"/>
    </source>
</evidence>
<proteinExistence type="predicted"/>
<protein>
    <submittedName>
        <fullName evidence="1">Uncharacterized protein</fullName>
    </submittedName>
</protein>
<dbReference type="AlphaFoldDB" id="A0A3G2R8W7"/>
<dbReference type="Gene3D" id="2.60.40.10">
    <property type="entry name" value="Immunoglobulins"/>
    <property type="match status" value="1"/>
</dbReference>
<reference evidence="1 2" key="1">
    <citation type="submission" date="2018-10" db="EMBL/GenBank/DDBJ databases">
        <authorList>
            <person name="Zhang X."/>
        </authorList>
    </citation>
    <scope>NUCLEOTIDE SEQUENCE [LARGE SCALE GENOMIC DNA]</scope>
    <source>
        <strain evidence="1 2">SK-G1</strain>
    </source>
</reference>
<dbReference type="InterPro" id="IPR023833">
    <property type="entry name" value="Signal_pept_SipW-depend-type"/>
</dbReference>
<dbReference type="EMBL" id="CP033169">
    <property type="protein sequence ID" value="AYO31984.1"/>
    <property type="molecule type" value="Genomic_DNA"/>
</dbReference>
<organism evidence="1 2">
    <name type="scientific">Biomaibacter acetigenes</name>
    <dbReference type="NCBI Taxonomy" id="2316383"/>
    <lineage>
        <taxon>Bacteria</taxon>
        <taxon>Bacillati</taxon>
        <taxon>Bacillota</taxon>
        <taxon>Clostridia</taxon>
        <taxon>Thermosediminibacterales</taxon>
        <taxon>Tepidanaerobacteraceae</taxon>
        <taxon>Biomaibacter</taxon>
    </lineage>
</organism>
<name>A0A3G2R8W7_9FIRM</name>
<accession>A0A3G2R8W7</accession>
<keyword evidence="2" id="KW-1185">Reference proteome</keyword>
<dbReference type="NCBIfam" id="TIGR04088">
    <property type="entry name" value="cognate_SipW"/>
    <property type="match status" value="1"/>
</dbReference>
<dbReference type="RefSeq" id="WP_122015617.1">
    <property type="nucleotide sequence ID" value="NZ_CP033169.1"/>
</dbReference>
<sequence>MKKRFILAALSVILIFGLAGMGTMAWFTSRAESNENTFVTGTLRLGGKIDGTFEKEKFATLNLENMQPNESRTLGPVELKNMGTLPLKIYRINAANPEGNLELAGMLEIEVKFDGTTVYTGRLSDLFVNSKGFFTLEQKLAPDAVTSMTVDIHMDELADDTYQNNSLTCDLMLNAVQTNKTTVMIMDSLGSPLEGAYFSYWNGQKWVSLGTTDSSGSIGSILPPNLTTTHVQITYRGYTRTVNQNIQNQSFFVFGTAPVTVKLVGSDGQPIPGAVAYVSYAPDYPGPTDGSYRALGTTDENGEVKAELLPYDYYFQMSYKNATTNGISYNIADHPVITFQTGKVHSDSGKCVSFYKSGGGSWTNFVQDIELLPMSCVFRFSDGNPNEIATVVAGQVTNIH</sequence>
<dbReference type="InterPro" id="IPR013783">
    <property type="entry name" value="Ig-like_fold"/>
</dbReference>